<comment type="subcellular location">
    <subcellularLocation>
        <location evidence="1">Membrane</location>
        <topology evidence="1">Multi-pass membrane protein</topology>
    </subcellularLocation>
</comment>
<dbReference type="GO" id="GO:0016020">
    <property type="term" value="C:membrane"/>
    <property type="evidence" value="ECO:0007669"/>
    <property type="project" value="UniProtKB-SubCell"/>
</dbReference>
<keyword evidence="6 8" id="KW-0472">Membrane</keyword>
<evidence type="ECO:0000256" key="7">
    <source>
        <dbReference type="ARBA" id="ARBA00044504"/>
    </source>
</evidence>
<feature type="transmembrane region" description="Helical" evidence="8">
    <location>
        <begin position="43"/>
        <end position="66"/>
    </location>
</feature>
<dbReference type="AlphaFoldDB" id="A0A3Q7GWN5"/>
<dbReference type="InterPro" id="IPR036259">
    <property type="entry name" value="MFS_trans_sf"/>
</dbReference>
<dbReference type="STRING" id="4081.A0A3Q7GWN5"/>
<evidence type="ECO:0000256" key="6">
    <source>
        <dbReference type="ARBA" id="ARBA00023136"/>
    </source>
</evidence>
<comment type="similarity">
    <text evidence="7">Belongs to the major facilitator superfamily. Phosphate:H(+) symporter (TC 2.A.1.9) family.</text>
</comment>
<keyword evidence="4 8" id="KW-0812">Transmembrane</keyword>
<dbReference type="PaxDb" id="4081-Solyc06g054110.1.1"/>
<evidence type="ECO:0000313" key="9">
    <source>
        <dbReference type="EnsemblPlants" id="Solyc06g054110.2.1"/>
    </source>
</evidence>
<evidence type="ECO:0000256" key="2">
    <source>
        <dbReference type="ARBA" id="ARBA00007015"/>
    </source>
</evidence>
<keyword evidence="5 8" id="KW-1133">Transmembrane helix</keyword>
<evidence type="ECO:0000256" key="4">
    <source>
        <dbReference type="ARBA" id="ARBA00022692"/>
    </source>
</evidence>
<reference evidence="9" key="1">
    <citation type="journal article" date="2012" name="Nature">
        <title>The tomato genome sequence provides insights into fleshy fruit evolution.</title>
        <authorList>
            <consortium name="Tomato Genome Consortium"/>
        </authorList>
    </citation>
    <scope>NUCLEOTIDE SEQUENCE [LARGE SCALE GENOMIC DNA]</scope>
    <source>
        <strain evidence="9">cv. Heinz 1706</strain>
    </source>
</reference>
<organism evidence="9">
    <name type="scientific">Solanum lycopersicum</name>
    <name type="common">Tomato</name>
    <name type="synonym">Lycopersicon esculentum</name>
    <dbReference type="NCBI Taxonomy" id="4081"/>
    <lineage>
        <taxon>Eukaryota</taxon>
        <taxon>Viridiplantae</taxon>
        <taxon>Streptophyta</taxon>
        <taxon>Embryophyta</taxon>
        <taxon>Tracheophyta</taxon>
        <taxon>Spermatophyta</taxon>
        <taxon>Magnoliopsida</taxon>
        <taxon>eudicotyledons</taxon>
        <taxon>Gunneridae</taxon>
        <taxon>Pentapetalae</taxon>
        <taxon>asterids</taxon>
        <taxon>lamiids</taxon>
        <taxon>Solanales</taxon>
        <taxon>Solanaceae</taxon>
        <taxon>Solanoideae</taxon>
        <taxon>Solaneae</taxon>
        <taxon>Solanum</taxon>
        <taxon>Solanum subgen. Lycopersicon</taxon>
    </lineage>
</organism>
<accession>A0A3Q7GWN5</accession>
<dbReference type="SUPFAM" id="SSF103473">
    <property type="entry name" value="MFS general substrate transporter"/>
    <property type="match status" value="1"/>
</dbReference>
<dbReference type="Gramene" id="Solyc06g054110.2.1">
    <property type="protein sequence ID" value="Solyc06g054110.2.1"/>
    <property type="gene ID" value="Solyc06g054110.2"/>
</dbReference>
<keyword evidence="3" id="KW-0813">Transport</keyword>
<dbReference type="PANTHER" id="PTHR31585:SF45">
    <property type="entry name" value="FOLATE-BIOPTERIN TRANSPORTER 1, CHLOROPLASTIC-LIKE ISOFORM X1"/>
    <property type="match status" value="1"/>
</dbReference>
<keyword evidence="10" id="KW-1185">Reference proteome</keyword>
<name>A0A3Q7GWN5_SOLLC</name>
<sequence>MVVERARGESQSMYGSLQSLCWGSSACGGIVSSYFSGSFVEVYAVRSVFGVTALLPLITSLVSLLVKEQPVTRGLYLGNSFFESSKSSIIQLWGAVKQPNATPQSGSATFFFITNRLGFTPEFLGRLNVVTSVMRFTMVD</sequence>
<dbReference type="PROSITE" id="PS51257">
    <property type="entry name" value="PROKAR_LIPOPROTEIN"/>
    <property type="match status" value="1"/>
</dbReference>
<reference evidence="9" key="2">
    <citation type="submission" date="2019-01" db="UniProtKB">
        <authorList>
            <consortium name="EnsemblPlants"/>
        </authorList>
    </citation>
    <scope>IDENTIFICATION</scope>
    <source>
        <strain evidence="9">cv. Heinz 1706</strain>
    </source>
</reference>
<comment type="similarity">
    <text evidence="2">Belongs to the major facilitator superfamily. Folate-biopterin transporter (TC 2.A.71) family.</text>
</comment>
<dbReference type="Proteomes" id="UP000004994">
    <property type="component" value="Chromosome 6"/>
</dbReference>
<evidence type="ECO:0000256" key="3">
    <source>
        <dbReference type="ARBA" id="ARBA00022448"/>
    </source>
</evidence>
<evidence type="ECO:0000256" key="8">
    <source>
        <dbReference type="SAM" id="Phobius"/>
    </source>
</evidence>
<dbReference type="PANTHER" id="PTHR31585">
    <property type="entry name" value="FOLATE-BIOPTERIN TRANSPORTER 1, CHLOROPLASTIC"/>
    <property type="match status" value="1"/>
</dbReference>
<dbReference type="EnsemblPlants" id="Solyc06g054110.2.1">
    <property type="protein sequence ID" value="Solyc06g054110.2.1"/>
    <property type="gene ID" value="Solyc06g054110.2"/>
</dbReference>
<evidence type="ECO:0000256" key="5">
    <source>
        <dbReference type="ARBA" id="ARBA00022989"/>
    </source>
</evidence>
<dbReference type="InParanoid" id="A0A3Q7GWN5"/>
<feature type="transmembrane region" description="Helical" evidence="8">
    <location>
        <begin position="20"/>
        <end position="37"/>
    </location>
</feature>
<dbReference type="InterPro" id="IPR039309">
    <property type="entry name" value="BT1"/>
</dbReference>
<proteinExistence type="inferred from homology"/>
<protein>
    <submittedName>
        <fullName evidence="9">Uncharacterized protein</fullName>
    </submittedName>
</protein>
<dbReference type="Pfam" id="PF03092">
    <property type="entry name" value="BT1"/>
    <property type="match status" value="1"/>
</dbReference>
<evidence type="ECO:0000313" key="10">
    <source>
        <dbReference type="Proteomes" id="UP000004994"/>
    </source>
</evidence>
<evidence type="ECO:0000256" key="1">
    <source>
        <dbReference type="ARBA" id="ARBA00004141"/>
    </source>
</evidence>